<dbReference type="Pfam" id="PF25963">
    <property type="entry name" value="Beta-barrel_AAEA"/>
    <property type="match status" value="1"/>
</dbReference>
<dbReference type="PANTHER" id="PTHR30367:SF12">
    <property type="entry name" value="P-HYDROXYBENZOIC ACID EFFLUX PUMP SUBUNIT AAEA"/>
    <property type="match status" value="1"/>
</dbReference>
<reference evidence="10 11" key="1">
    <citation type="submission" date="2018-12" db="EMBL/GenBank/DDBJ databases">
        <authorList>
            <consortium name="Pathogen Informatics"/>
        </authorList>
    </citation>
    <scope>NUCLEOTIDE SEQUENCE [LARGE SCALE GENOMIC DNA]</scope>
    <source>
        <strain evidence="10 11">NCTC129</strain>
    </source>
</reference>
<dbReference type="GO" id="GO:0046942">
    <property type="term" value="P:carboxylic acid transport"/>
    <property type="evidence" value="ECO:0007669"/>
    <property type="project" value="InterPro"/>
</dbReference>
<keyword evidence="2 7" id="KW-1003">Cell membrane</keyword>
<dbReference type="InterPro" id="IPR050393">
    <property type="entry name" value="MFP_Efflux_Pump"/>
</dbReference>
<feature type="transmembrane region" description="Helical" evidence="7">
    <location>
        <begin position="658"/>
        <end position="677"/>
    </location>
</feature>
<dbReference type="SUPFAM" id="SSF111369">
    <property type="entry name" value="HlyD-like secretion proteins"/>
    <property type="match status" value="1"/>
</dbReference>
<dbReference type="NCBIfam" id="NF007916">
    <property type="entry name" value="PRK10631.1"/>
    <property type="match status" value="1"/>
</dbReference>
<evidence type="ECO:0000259" key="9">
    <source>
        <dbReference type="Pfam" id="PF25963"/>
    </source>
</evidence>
<feature type="transmembrane region" description="Helical" evidence="7">
    <location>
        <begin position="264"/>
        <end position="282"/>
    </location>
</feature>
<keyword evidence="5 7" id="KW-1133">Transmembrane helix</keyword>
<dbReference type="FunFam" id="2.40.30.170:FF:000002">
    <property type="entry name" value="p-hydroxybenzoic acid efflux pump subunit AaeA"/>
    <property type="match status" value="1"/>
</dbReference>
<comment type="subcellular location">
    <subcellularLocation>
        <location evidence="7">Cell membrane</location>
        <topology evidence="7">Multi-pass membrane protein</topology>
    </subcellularLocation>
</comment>
<dbReference type="NCBIfam" id="NF007850">
    <property type="entry name" value="PRK10559.1"/>
    <property type="match status" value="1"/>
</dbReference>
<feature type="transmembrane region" description="Helical" evidence="7">
    <location>
        <begin position="622"/>
        <end position="646"/>
    </location>
</feature>
<keyword evidence="3" id="KW-0997">Cell inner membrane</keyword>
<gene>
    <name evidence="10" type="primary">aaeB_2</name>
    <name evidence="7" type="synonym">aaeB</name>
    <name evidence="10" type="ORF">NCTC129_03973</name>
</gene>
<feature type="transmembrane region" description="Helical" evidence="7">
    <location>
        <begin position="344"/>
        <end position="364"/>
    </location>
</feature>
<accession>A0A447N377</accession>
<evidence type="ECO:0000256" key="2">
    <source>
        <dbReference type="ARBA" id="ARBA00022475"/>
    </source>
</evidence>
<comment type="function">
    <text evidence="7">Forms an efflux pump with AaeA. Could function as a metabolic relief valve, allowing to eliminate certain compounds when they accumulate to high levels in the cell.</text>
</comment>
<evidence type="ECO:0000256" key="7">
    <source>
        <dbReference type="HAMAP-Rule" id="MF_01545"/>
    </source>
</evidence>
<evidence type="ECO:0000259" key="8">
    <source>
        <dbReference type="Pfam" id="PF25878"/>
    </source>
</evidence>
<feature type="transmembrane region" description="Helical" evidence="7">
    <location>
        <begin position="737"/>
        <end position="754"/>
    </location>
</feature>
<dbReference type="GO" id="GO:0022857">
    <property type="term" value="F:transmembrane transporter activity"/>
    <property type="evidence" value="ECO:0007669"/>
    <property type="project" value="UniProtKB-UniRule"/>
</dbReference>
<evidence type="ECO:0000256" key="1">
    <source>
        <dbReference type="ARBA" id="ARBA00022448"/>
    </source>
</evidence>
<dbReference type="HAMAP" id="MF_01545">
    <property type="entry name" value="AaeB"/>
    <property type="match status" value="1"/>
</dbReference>
<dbReference type="Proteomes" id="UP000282086">
    <property type="component" value="Chromosome"/>
</dbReference>
<feature type="transmembrane region" description="Helical" evidence="7">
    <location>
        <begin position="318"/>
        <end position="337"/>
    </location>
</feature>
<keyword evidence="1 7" id="KW-0813">Transport</keyword>
<comment type="caution">
    <text evidence="7">Lacks conserved residue(s) required for the propagation of feature annotation.</text>
</comment>
<name>A0A447N377_SALET</name>
<dbReference type="Pfam" id="PF25878">
    <property type="entry name" value="HH_AAEA_pHBA"/>
    <property type="match status" value="1"/>
</dbReference>
<keyword evidence="4 7" id="KW-0812">Transmembrane</keyword>
<feature type="transmembrane region" description="Helical" evidence="7">
    <location>
        <begin position="683"/>
        <end position="700"/>
    </location>
</feature>
<dbReference type="InterPro" id="IPR023706">
    <property type="entry name" value="PHBA_efflux_pump_AaeB"/>
</dbReference>
<dbReference type="InterPro" id="IPR006726">
    <property type="entry name" value="PHBA_efflux_AaeB/fusaric-R"/>
</dbReference>
<organism evidence="10 11">
    <name type="scientific">Salmonella enterica I</name>
    <dbReference type="NCBI Taxonomy" id="59201"/>
    <lineage>
        <taxon>Bacteria</taxon>
        <taxon>Pseudomonadati</taxon>
        <taxon>Pseudomonadota</taxon>
        <taxon>Gammaproteobacteria</taxon>
        <taxon>Enterobacterales</taxon>
        <taxon>Enterobacteriaceae</taxon>
        <taxon>Salmonella</taxon>
    </lineage>
</organism>
<dbReference type="AlphaFoldDB" id="A0A447N377"/>
<dbReference type="Gene3D" id="2.40.30.170">
    <property type="match status" value="1"/>
</dbReference>
<dbReference type="InterPro" id="IPR058634">
    <property type="entry name" value="AaeA-lik-b-barrel"/>
</dbReference>
<feature type="domain" description="p-hydroxybenzoic acid efflux pump subunit AaeA alpha-helical hairpin" evidence="8">
    <location>
        <begin position="19"/>
        <end position="91"/>
    </location>
</feature>
<dbReference type="Gene3D" id="2.40.50.100">
    <property type="match status" value="1"/>
</dbReference>
<evidence type="ECO:0000256" key="5">
    <source>
        <dbReference type="ARBA" id="ARBA00022989"/>
    </source>
</evidence>
<dbReference type="EMBL" id="LR134140">
    <property type="protein sequence ID" value="VDZ97740.1"/>
    <property type="molecule type" value="Genomic_DNA"/>
</dbReference>
<feature type="transmembrane region" description="Helical" evidence="7">
    <location>
        <begin position="404"/>
        <end position="423"/>
    </location>
</feature>
<evidence type="ECO:0000256" key="4">
    <source>
        <dbReference type="ARBA" id="ARBA00022692"/>
    </source>
</evidence>
<dbReference type="PANTHER" id="PTHR30367">
    <property type="entry name" value="P-HYDROXYBENZOIC ACID EFFLUX PUMP SUBUNIT AAEA-RELATED"/>
    <property type="match status" value="1"/>
</dbReference>
<feature type="domain" description="p-hydroxybenzoic acid efflux pump subunit AaeA-like beta-barrel" evidence="9">
    <location>
        <begin position="128"/>
        <end position="224"/>
    </location>
</feature>
<evidence type="ECO:0000256" key="3">
    <source>
        <dbReference type="ARBA" id="ARBA00022519"/>
    </source>
</evidence>
<feature type="transmembrane region" description="Helical" evidence="7">
    <location>
        <begin position="370"/>
        <end position="392"/>
    </location>
</feature>
<feature type="transmembrane region" description="Helical" evidence="7">
    <location>
        <begin position="289"/>
        <end position="306"/>
    </location>
</feature>
<proteinExistence type="inferred from homology"/>
<dbReference type="GO" id="GO:0005886">
    <property type="term" value="C:plasma membrane"/>
    <property type="evidence" value="ECO:0007669"/>
    <property type="project" value="UniProtKB-SubCell"/>
</dbReference>
<sequence>MHDNQLVKKDQVLFTIDQPRYQKALAEAEADVAYYQVLAQEKRQEAGRRNRLGVQAMSREEIDQANNVLQTVLHQLAKAQATRDLAKLDLERTVIRAPADGWVTNLNVYAGEFITRGSTAVALVKKNSFYVQAYMEETKLEGVRPGYRAEITPLGSNRVLKGTVDSVAAGVTNASSTSDAKGMATIDSNLEWVRLAQRVPVRIRLDEQQGNLWPAGTTATVVITGKQDRDASQDSFFRKTGAPAARIRLIVMGIFSIANQHIRFAVKLACAIVLALFIGFHFQLETPRWAVLTAAIVAAGPAFAAGGEPYSGAIRYRGMLRIIGTFIGCIAALIIIISMIRAPLLMILVCCVWAGFCTWISSLVRIENSYAWGLSGYTALIIVITIQTEPLLTPQFALERCSEIVIGIGCAILADLLFSPRSIKQEVDRELDSLLVAQYQLMQLCIKHGDSEEVDNAWGDLVRRTAALEGMRSNLNMESSRWVRANRRLKALNTLSLTLITQSCETYLIQNTRPELITDTFRELFETPVETVQDVHRQLKRMRRVIVWTGERETPVTLYSWVGAATRYLLLKRGVISNTKISATEEEILQGEPVVKVESAERHHAMVNFWRTTLSCILGTLFWLWTGWTSGNGAMVMIAVVTSLAMRLPNPRMVCIDFIYGTLAALPLGLLYFLVIIPNTQQSMLLLCLSLAVLGFFIGIEVQKRRLGSMGALASTINIIVLDNPMTFHFSQFLDSALGQIVGCMLAFIVILLVRDKSKDRTGRVLLNQFVSAAVSAMTTNVVRRKENRLPALYQQLFLLMNKFPGDLPKFRLALTMIIAHQRLRDAPIPVNEDLSVFHRQLRRTADHVISAGSDDKRRRYFGQLLDELDIYQEKLRIWEAPPQVTEPVKRLTGMLHKYQNALTDS</sequence>
<keyword evidence="6 7" id="KW-0472">Membrane</keyword>
<protein>
    <recommendedName>
        <fullName evidence="7">p-hydroxybenzoic acid efflux pump subunit AaeB</fullName>
        <shortName evidence="7">pHBA efflux pump protein B</shortName>
    </recommendedName>
</protein>
<comment type="similarity">
    <text evidence="7">Belongs to the aromatic acid exporter ArAE (TC 2.A.85) family.</text>
</comment>
<dbReference type="InterPro" id="IPR022871">
    <property type="entry name" value="PHBA_efflux_pump_AaeA"/>
</dbReference>
<evidence type="ECO:0000313" key="10">
    <source>
        <dbReference type="EMBL" id="VDZ97740.1"/>
    </source>
</evidence>
<evidence type="ECO:0000313" key="11">
    <source>
        <dbReference type="Proteomes" id="UP000282086"/>
    </source>
</evidence>
<dbReference type="InterPro" id="IPR058632">
    <property type="entry name" value="HH_AaeA"/>
</dbReference>
<dbReference type="Pfam" id="PF04632">
    <property type="entry name" value="FUSC"/>
    <property type="match status" value="1"/>
</dbReference>
<evidence type="ECO:0000256" key="6">
    <source>
        <dbReference type="ARBA" id="ARBA00023136"/>
    </source>
</evidence>